<dbReference type="OrthoDB" id="9804312at2"/>
<evidence type="ECO:0000259" key="1">
    <source>
        <dbReference type="Pfam" id="PF13649"/>
    </source>
</evidence>
<keyword evidence="2" id="KW-0489">Methyltransferase</keyword>
<dbReference type="InterPro" id="IPR029063">
    <property type="entry name" value="SAM-dependent_MTases_sf"/>
</dbReference>
<feature type="domain" description="Methyltransferase" evidence="1">
    <location>
        <begin position="40"/>
        <end position="136"/>
    </location>
</feature>
<comment type="caution">
    <text evidence="2">The sequence shown here is derived from an EMBL/GenBank/DDBJ whole genome shotgun (WGS) entry which is preliminary data.</text>
</comment>
<dbReference type="Proteomes" id="UP000285456">
    <property type="component" value="Unassembled WGS sequence"/>
</dbReference>
<dbReference type="EMBL" id="QWEH01000030">
    <property type="protein sequence ID" value="RHW29306.1"/>
    <property type="molecule type" value="Genomic_DNA"/>
</dbReference>
<keyword evidence="3" id="KW-1185">Reference proteome</keyword>
<dbReference type="RefSeq" id="WP_095312775.1">
    <property type="nucleotide sequence ID" value="NZ_JAMAWL010000003.1"/>
</dbReference>
<dbReference type="SUPFAM" id="SSF53335">
    <property type="entry name" value="S-adenosyl-L-methionine-dependent methyltransferases"/>
    <property type="match status" value="1"/>
</dbReference>
<dbReference type="AlphaFoldDB" id="A0A417Y9W0"/>
<dbReference type="CDD" id="cd02440">
    <property type="entry name" value="AdoMet_MTases"/>
    <property type="match status" value="1"/>
</dbReference>
<protein>
    <submittedName>
        <fullName evidence="2">Class I SAM-dependent methyltransferase</fullName>
    </submittedName>
</protein>
<dbReference type="GO" id="GO:0032259">
    <property type="term" value="P:methylation"/>
    <property type="evidence" value="ECO:0007669"/>
    <property type="project" value="UniProtKB-KW"/>
</dbReference>
<dbReference type="Pfam" id="PF13649">
    <property type="entry name" value="Methyltransf_25"/>
    <property type="match status" value="1"/>
</dbReference>
<keyword evidence="2" id="KW-0808">Transferase</keyword>
<name>A0A417Y9W0_9BACI</name>
<proteinExistence type="predicted"/>
<dbReference type="InterPro" id="IPR041698">
    <property type="entry name" value="Methyltransf_25"/>
</dbReference>
<accession>A0A417Y9W0</accession>
<dbReference type="Gene3D" id="2.20.25.110">
    <property type="entry name" value="S-adenosyl-L-methionine-dependent methyltransferases"/>
    <property type="match status" value="1"/>
</dbReference>
<evidence type="ECO:0000313" key="2">
    <source>
        <dbReference type="EMBL" id="RHW29306.1"/>
    </source>
</evidence>
<evidence type="ECO:0000313" key="3">
    <source>
        <dbReference type="Proteomes" id="UP000285456"/>
    </source>
</evidence>
<organism evidence="2 3">
    <name type="scientific">Oceanobacillus profundus</name>
    <dbReference type="NCBI Taxonomy" id="372463"/>
    <lineage>
        <taxon>Bacteria</taxon>
        <taxon>Bacillati</taxon>
        <taxon>Bacillota</taxon>
        <taxon>Bacilli</taxon>
        <taxon>Bacillales</taxon>
        <taxon>Bacillaceae</taxon>
        <taxon>Oceanobacillus</taxon>
    </lineage>
</organism>
<gene>
    <name evidence="2" type="ORF">D1B32_22800</name>
</gene>
<dbReference type="Gene3D" id="3.40.50.150">
    <property type="entry name" value="Vaccinia Virus protein VP39"/>
    <property type="match status" value="1"/>
</dbReference>
<dbReference type="GO" id="GO:0008168">
    <property type="term" value="F:methyltransferase activity"/>
    <property type="evidence" value="ECO:0007669"/>
    <property type="project" value="UniProtKB-KW"/>
</dbReference>
<sequence length="258" mass="29527">MLGYYNKISSEVYDIDKYIGLSFGDVEFYSDRLAACKGSILEPGVGTGRILIPLLEKGLYVDGFDVSEEMLKICRTNCEKRGVIPKKLFKGEMGSVSLDAQYEAIIVPTGTFLLLHRREDSIQALKNFYNHLSNGGRLILDIFLQTDLEIDKVSTRTWESKNGYIITLEHKVVEVDYINQYSISHHRYEKWSNGELLQTELERFPVRWYGIEEFKLLLEQLGFEDIIISADYKYGQHPTKSSQIITFEAVANKAANKA</sequence>
<reference evidence="2 3" key="1">
    <citation type="journal article" date="2007" name="Int. J. Syst. Evol. Microbiol.">
        <title>Oceanobacillus profundus sp. nov., isolated from a deep-sea sediment core.</title>
        <authorList>
            <person name="Kim Y.G."/>
            <person name="Choi D.H."/>
            <person name="Hyun S."/>
            <person name="Cho B.C."/>
        </authorList>
    </citation>
    <scope>NUCLEOTIDE SEQUENCE [LARGE SCALE GENOMIC DNA]</scope>
    <source>
        <strain evidence="2 3">DSM 18246</strain>
    </source>
</reference>